<reference evidence="1 2" key="1">
    <citation type="submission" date="2023-03" db="EMBL/GenBank/DDBJ databases">
        <title>YIM 133296 draft genome.</title>
        <authorList>
            <person name="Xiong L."/>
        </authorList>
    </citation>
    <scope>NUCLEOTIDE SEQUENCE [LARGE SCALE GENOMIC DNA]</scope>
    <source>
        <strain evidence="1 2">YIM 133296</strain>
    </source>
</reference>
<dbReference type="RefSeq" id="WP_277193189.1">
    <property type="nucleotide sequence ID" value="NZ_JAROAV010000044.1"/>
</dbReference>
<comment type="caution">
    <text evidence="1">The sequence shown here is derived from an EMBL/GenBank/DDBJ whole genome shotgun (WGS) entry which is preliminary data.</text>
</comment>
<dbReference type="Proteomes" id="UP001528912">
    <property type="component" value="Unassembled WGS sequence"/>
</dbReference>
<sequence>MPQAALELTFDRADDALVRRGWAAVSERGIRSQADHRGATNAPHLTIAAADRIPRTAFEAVREVLAPVLPRPQVVVGTVLLGGGPYVLAWLVPLDVELRAAVDVVRREVVPGDERPWVGHVTVARRLPAGRVEDALDALRPHRPASLTPVSVRCWDPASGTTTDLGARA</sequence>
<dbReference type="Gene3D" id="3.90.1140.10">
    <property type="entry name" value="Cyclic phosphodiesterase"/>
    <property type="match status" value="1"/>
</dbReference>
<gene>
    <name evidence="1" type="ORF">P4R38_16895</name>
</gene>
<dbReference type="Pfam" id="PF13563">
    <property type="entry name" value="2_5_RNA_ligase2"/>
    <property type="match status" value="1"/>
</dbReference>
<accession>A0ABT6CAL1</accession>
<proteinExistence type="predicted"/>
<dbReference type="EMBL" id="JAROAV010000044">
    <property type="protein sequence ID" value="MDF8265927.1"/>
    <property type="molecule type" value="Genomic_DNA"/>
</dbReference>
<organism evidence="1 2">
    <name type="scientific">Luteipulveratus flavus</name>
    <dbReference type="NCBI Taxonomy" id="3031728"/>
    <lineage>
        <taxon>Bacteria</taxon>
        <taxon>Bacillati</taxon>
        <taxon>Actinomycetota</taxon>
        <taxon>Actinomycetes</taxon>
        <taxon>Micrococcales</taxon>
        <taxon>Dermacoccaceae</taxon>
        <taxon>Luteipulveratus</taxon>
    </lineage>
</organism>
<evidence type="ECO:0008006" key="3">
    <source>
        <dbReference type="Google" id="ProtNLM"/>
    </source>
</evidence>
<protein>
    <recommendedName>
        <fullName evidence="3">2'-5' RNA ligase family protein</fullName>
    </recommendedName>
</protein>
<dbReference type="SUPFAM" id="SSF55144">
    <property type="entry name" value="LigT-like"/>
    <property type="match status" value="1"/>
</dbReference>
<evidence type="ECO:0000313" key="2">
    <source>
        <dbReference type="Proteomes" id="UP001528912"/>
    </source>
</evidence>
<evidence type="ECO:0000313" key="1">
    <source>
        <dbReference type="EMBL" id="MDF8265927.1"/>
    </source>
</evidence>
<name>A0ABT6CAL1_9MICO</name>
<dbReference type="InterPro" id="IPR009097">
    <property type="entry name" value="Cyclic_Pdiesterase"/>
</dbReference>
<keyword evidence="2" id="KW-1185">Reference proteome</keyword>